<dbReference type="Proteomes" id="UP000679220">
    <property type="component" value="Unassembled WGS sequence"/>
</dbReference>
<dbReference type="InterPro" id="IPR025489">
    <property type="entry name" value="DUF4381"/>
</dbReference>
<dbReference type="RefSeq" id="WP_212188866.1">
    <property type="nucleotide sequence ID" value="NZ_JAGTAR010000005.1"/>
</dbReference>
<keyword evidence="1" id="KW-1133">Transmembrane helix</keyword>
<accession>A0A941F250</accession>
<comment type="caution">
    <text evidence="2">The sequence shown here is derived from an EMBL/GenBank/DDBJ whole genome shotgun (WGS) entry which is preliminary data.</text>
</comment>
<evidence type="ECO:0000256" key="1">
    <source>
        <dbReference type="SAM" id="Phobius"/>
    </source>
</evidence>
<feature type="transmembrane region" description="Helical" evidence="1">
    <location>
        <begin position="23"/>
        <end position="45"/>
    </location>
</feature>
<protein>
    <submittedName>
        <fullName evidence="2">DUF4381 domain-containing protein</fullName>
    </submittedName>
</protein>
<sequence>MNTTDFTHIDIREPAPIEFTFDAIGWSILLVAGVLMVLVFAMMRIRGYQKDKYRREAINTIINQQFENAEALIRTLSLVLKTVAISTYGREKVGTLSGAHWLNFLIETCPKINRYDMELVVEGTYNLELVRDMDAERQNELKSSVTYWIQYHAR</sequence>
<dbReference type="EMBL" id="JAGTAR010000005">
    <property type="protein sequence ID" value="MBR8534967.1"/>
    <property type="molecule type" value="Genomic_DNA"/>
</dbReference>
<reference evidence="2" key="1">
    <citation type="journal article" date="2018" name="Int. J. Syst. Evol. Microbiol.">
        <title>Carboxylicivirga sediminis sp. nov., isolated from coastal sediment.</title>
        <authorList>
            <person name="Wang F.Q."/>
            <person name="Ren L.H."/>
            <person name="Zou R.J."/>
            <person name="Sun Y.Z."/>
            <person name="Liu X.J."/>
            <person name="Jiang F."/>
            <person name="Liu L.J."/>
        </authorList>
    </citation>
    <scope>NUCLEOTIDE SEQUENCE</scope>
    <source>
        <strain evidence="2">JR1</strain>
    </source>
</reference>
<organism evidence="2 3">
    <name type="scientific">Carboxylicivirga sediminis</name>
    <dbReference type="NCBI Taxonomy" id="2006564"/>
    <lineage>
        <taxon>Bacteria</taxon>
        <taxon>Pseudomonadati</taxon>
        <taxon>Bacteroidota</taxon>
        <taxon>Bacteroidia</taxon>
        <taxon>Marinilabiliales</taxon>
        <taxon>Marinilabiliaceae</taxon>
        <taxon>Carboxylicivirga</taxon>
    </lineage>
</organism>
<name>A0A941F250_9BACT</name>
<evidence type="ECO:0000313" key="3">
    <source>
        <dbReference type="Proteomes" id="UP000679220"/>
    </source>
</evidence>
<dbReference type="AlphaFoldDB" id="A0A941F250"/>
<evidence type="ECO:0000313" key="2">
    <source>
        <dbReference type="EMBL" id="MBR8534967.1"/>
    </source>
</evidence>
<keyword evidence="1" id="KW-0812">Transmembrane</keyword>
<keyword evidence="3" id="KW-1185">Reference proteome</keyword>
<proteinExistence type="predicted"/>
<dbReference type="Pfam" id="PF14316">
    <property type="entry name" value="DUF4381"/>
    <property type="match status" value="1"/>
</dbReference>
<reference evidence="2" key="2">
    <citation type="submission" date="2021-04" db="EMBL/GenBank/DDBJ databases">
        <authorList>
            <person name="Zhang T."/>
            <person name="Zhang Y."/>
            <person name="Lu D."/>
            <person name="Zuo D."/>
            <person name="Du Z."/>
        </authorList>
    </citation>
    <scope>NUCLEOTIDE SEQUENCE</scope>
    <source>
        <strain evidence="2">JR1</strain>
    </source>
</reference>
<keyword evidence="1" id="KW-0472">Membrane</keyword>
<gene>
    <name evidence="2" type="ORF">KDU71_05290</name>
</gene>